<protein>
    <recommendedName>
        <fullName evidence="1">Polysaccharide pyruvyl transferase domain-containing protein</fullName>
    </recommendedName>
</protein>
<dbReference type="InterPro" id="IPR007345">
    <property type="entry name" value="Polysacch_pyruvyl_Trfase"/>
</dbReference>
<accession>A0A0F9R503</accession>
<organism evidence="2">
    <name type="scientific">marine sediment metagenome</name>
    <dbReference type="NCBI Taxonomy" id="412755"/>
    <lineage>
        <taxon>unclassified sequences</taxon>
        <taxon>metagenomes</taxon>
        <taxon>ecological metagenomes</taxon>
    </lineage>
</organism>
<comment type="caution">
    <text evidence="2">The sequence shown here is derived from an EMBL/GenBank/DDBJ whole genome shotgun (WGS) entry which is preliminary data.</text>
</comment>
<dbReference type="AlphaFoldDB" id="A0A0F9R503"/>
<dbReference type="EMBL" id="LAZR01004023">
    <property type="protein sequence ID" value="KKN12528.1"/>
    <property type="molecule type" value="Genomic_DNA"/>
</dbReference>
<sequence>MSLKKLIRRSLFLFLIIHIMGCSDSYLKKDSLANKKILLRSSWQTINIGDIAHTPGVLALCEKYLPNTEVVLWASNVGNGVEEMLKKRFPNLQIISSSDTLALNAAFQDCDFLLHGSGPYLVADKDVERWIKETGKPFGIYGITLPEESLNNRIIEILNRSKFVFFRDTVSLELAKSNGVNAPIMEFGPDGAFACDVRNDSLAIKYLQESDLQEGKFLCVIPKYRRTPKWTVPNSNYPYDKEIDAHNQAMKEHDLKPFRDAITAVVRQTDMKILICPEDVTQMALGKEMLYDLLPEDVKANVVLREKFWLTDEALSVYVRSAGYFGVEQHTPIMYIGNGLPALLGRFEEQTSKGYMWYNIGLGDWFFDLDTPEQMKNLTPTVLDLANESVRMTEKALNAKLFVEKTQSRTMQILKNNLVD</sequence>
<evidence type="ECO:0000259" key="1">
    <source>
        <dbReference type="Pfam" id="PF04230"/>
    </source>
</evidence>
<dbReference type="Pfam" id="PF04230">
    <property type="entry name" value="PS_pyruv_trans"/>
    <property type="match status" value="1"/>
</dbReference>
<name>A0A0F9R503_9ZZZZ</name>
<evidence type="ECO:0000313" key="2">
    <source>
        <dbReference type="EMBL" id="KKN12528.1"/>
    </source>
</evidence>
<gene>
    <name evidence="2" type="ORF">LCGC14_1015540</name>
</gene>
<proteinExistence type="predicted"/>
<feature type="domain" description="Polysaccharide pyruvyl transferase" evidence="1">
    <location>
        <begin position="47"/>
        <end position="318"/>
    </location>
</feature>
<reference evidence="2" key="1">
    <citation type="journal article" date="2015" name="Nature">
        <title>Complex archaea that bridge the gap between prokaryotes and eukaryotes.</title>
        <authorList>
            <person name="Spang A."/>
            <person name="Saw J.H."/>
            <person name="Jorgensen S.L."/>
            <person name="Zaremba-Niedzwiedzka K."/>
            <person name="Martijn J."/>
            <person name="Lind A.E."/>
            <person name="van Eijk R."/>
            <person name="Schleper C."/>
            <person name="Guy L."/>
            <person name="Ettema T.J."/>
        </authorList>
    </citation>
    <scope>NUCLEOTIDE SEQUENCE</scope>
</reference>